<dbReference type="RefSeq" id="WP_105982259.1">
    <property type="nucleotide sequence ID" value="NZ_MQUC01000003.1"/>
</dbReference>
<reference evidence="2 3" key="1">
    <citation type="submission" date="2016-11" db="EMBL/GenBank/DDBJ databases">
        <title>Trade-off between light-utilization and light-protection in marine flavobacteria.</title>
        <authorList>
            <person name="Kumagai Y."/>
        </authorList>
    </citation>
    <scope>NUCLEOTIDE SEQUENCE [LARGE SCALE GENOMIC DNA]</scope>
    <source>
        <strain evidence="2 3">JCM 17109</strain>
    </source>
</reference>
<name>A0A2S9WSF6_9FLAO</name>
<keyword evidence="2" id="KW-0560">Oxidoreductase</keyword>
<sequence length="98" mass="11629">MIVRIVQMHFSENKIDDFKVLFEDIKEKIRHQPGCEFLELYQGTDDPQTFFTYSYWNSSTDLNNYRNSALFQEIWPKTKAMFDQKPVATSAEKLHSLS</sequence>
<evidence type="ECO:0000313" key="2">
    <source>
        <dbReference type="EMBL" id="PRP66421.1"/>
    </source>
</evidence>
<keyword evidence="3" id="KW-1185">Reference proteome</keyword>
<dbReference type="Proteomes" id="UP000239532">
    <property type="component" value="Unassembled WGS sequence"/>
</dbReference>
<evidence type="ECO:0000313" key="3">
    <source>
        <dbReference type="Proteomes" id="UP000239532"/>
    </source>
</evidence>
<accession>A0A2S9WSF6</accession>
<organism evidence="2 3">
    <name type="scientific">Nonlabens agnitus</name>
    <dbReference type="NCBI Taxonomy" id="870484"/>
    <lineage>
        <taxon>Bacteria</taxon>
        <taxon>Pseudomonadati</taxon>
        <taxon>Bacteroidota</taxon>
        <taxon>Flavobacteriia</taxon>
        <taxon>Flavobacteriales</taxon>
        <taxon>Flavobacteriaceae</taxon>
        <taxon>Nonlabens</taxon>
    </lineage>
</organism>
<dbReference type="EMBL" id="MQUC01000003">
    <property type="protein sequence ID" value="PRP66421.1"/>
    <property type="molecule type" value="Genomic_DNA"/>
</dbReference>
<dbReference type="InterPro" id="IPR007138">
    <property type="entry name" value="ABM_dom"/>
</dbReference>
<dbReference type="SUPFAM" id="SSF54909">
    <property type="entry name" value="Dimeric alpha+beta barrel"/>
    <property type="match status" value="1"/>
</dbReference>
<proteinExistence type="predicted"/>
<dbReference type="Gene3D" id="3.30.70.100">
    <property type="match status" value="1"/>
</dbReference>
<dbReference type="InterPro" id="IPR011008">
    <property type="entry name" value="Dimeric_a/b-barrel"/>
</dbReference>
<feature type="domain" description="ABM" evidence="1">
    <location>
        <begin position="2"/>
        <end position="91"/>
    </location>
</feature>
<evidence type="ECO:0000259" key="1">
    <source>
        <dbReference type="PROSITE" id="PS51725"/>
    </source>
</evidence>
<dbReference type="OrthoDB" id="1120859at2"/>
<dbReference type="PROSITE" id="PS51725">
    <property type="entry name" value="ABM"/>
    <property type="match status" value="1"/>
</dbReference>
<dbReference type="Pfam" id="PF03992">
    <property type="entry name" value="ABM"/>
    <property type="match status" value="1"/>
</dbReference>
<dbReference type="AlphaFoldDB" id="A0A2S9WSF6"/>
<comment type="caution">
    <text evidence="2">The sequence shown here is derived from an EMBL/GenBank/DDBJ whole genome shotgun (WGS) entry which is preliminary data.</text>
</comment>
<dbReference type="GO" id="GO:0004497">
    <property type="term" value="F:monooxygenase activity"/>
    <property type="evidence" value="ECO:0007669"/>
    <property type="project" value="UniProtKB-KW"/>
</dbReference>
<protein>
    <submittedName>
        <fullName evidence="2">Antibiotic biosynthesis monooxygenase</fullName>
    </submittedName>
</protein>
<keyword evidence="2" id="KW-0503">Monooxygenase</keyword>
<gene>
    <name evidence="2" type="ORF">BST86_04605</name>
</gene>